<dbReference type="EMBL" id="CAJVCH010020776">
    <property type="protein sequence ID" value="CAG7689951.1"/>
    <property type="molecule type" value="Genomic_DNA"/>
</dbReference>
<reference evidence="1" key="1">
    <citation type="submission" date="2021-06" db="EMBL/GenBank/DDBJ databases">
        <authorList>
            <person name="Hodson N. C."/>
            <person name="Mongue J. A."/>
            <person name="Jaron S. K."/>
        </authorList>
    </citation>
    <scope>NUCLEOTIDE SEQUENCE</scope>
</reference>
<sequence>AILVCSASFDGTRSHQSQFQYKWTTS</sequence>
<organism evidence="1 2">
    <name type="scientific">Allacma fusca</name>
    <dbReference type="NCBI Taxonomy" id="39272"/>
    <lineage>
        <taxon>Eukaryota</taxon>
        <taxon>Metazoa</taxon>
        <taxon>Ecdysozoa</taxon>
        <taxon>Arthropoda</taxon>
        <taxon>Hexapoda</taxon>
        <taxon>Collembola</taxon>
        <taxon>Symphypleona</taxon>
        <taxon>Sminthuridae</taxon>
        <taxon>Allacma</taxon>
    </lineage>
</organism>
<protein>
    <submittedName>
        <fullName evidence="1">Uncharacterized protein</fullName>
    </submittedName>
</protein>
<feature type="non-terminal residue" evidence="1">
    <location>
        <position position="1"/>
    </location>
</feature>
<proteinExistence type="predicted"/>
<gene>
    <name evidence="1" type="ORF">AFUS01_LOCUS3443</name>
</gene>
<evidence type="ECO:0000313" key="1">
    <source>
        <dbReference type="EMBL" id="CAG7689951.1"/>
    </source>
</evidence>
<dbReference type="Proteomes" id="UP000708208">
    <property type="component" value="Unassembled WGS sequence"/>
</dbReference>
<keyword evidence="2" id="KW-1185">Reference proteome</keyword>
<comment type="caution">
    <text evidence="1">The sequence shown here is derived from an EMBL/GenBank/DDBJ whole genome shotgun (WGS) entry which is preliminary data.</text>
</comment>
<accession>A0A8J2NL54</accession>
<name>A0A8J2NL54_9HEXA</name>
<evidence type="ECO:0000313" key="2">
    <source>
        <dbReference type="Proteomes" id="UP000708208"/>
    </source>
</evidence>
<dbReference type="AlphaFoldDB" id="A0A8J2NL54"/>